<evidence type="ECO:0000256" key="4">
    <source>
        <dbReference type="ARBA" id="ARBA00022553"/>
    </source>
</evidence>
<dbReference type="InterPro" id="IPR006379">
    <property type="entry name" value="HAD-SF_hydro_IIB"/>
</dbReference>
<comment type="similarity">
    <text evidence="1">In the N-terminal section; belongs to the glycosyltransferase 20 family.</text>
</comment>
<dbReference type="Gene3D" id="3.40.50.1000">
    <property type="entry name" value="HAD superfamily/HAD-like"/>
    <property type="match status" value="2"/>
</dbReference>
<dbReference type="PANTHER" id="PTHR10788">
    <property type="entry name" value="TREHALOSE-6-PHOSPHATE SYNTHASE"/>
    <property type="match status" value="1"/>
</dbReference>
<dbReference type="FunFam" id="3.40.50.2000:FF:000010">
    <property type="entry name" value="Alpha,alpha-trehalose-phosphate synthase"/>
    <property type="match status" value="1"/>
</dbReference>
<dbReference type="SUPFAM" id="SSF56784">
    <property type="entry name" value="HAD-like"/>
    <property type="match status" value="1"/>
</dbReference>
<dbReference type="GO" id="GO:0005829">
    <property type="term" value="C:cytosol"/>
    <property type="evidence" value="ECO:0007669"/>
    <property type="project" value="TreeGrafter"/>
</dbReference>
<comment type="catalytic activity">
    <reaction evidence="7">
        <text>D-glucose 6-phosphate + UDP-alpha-D-glucose = alpha,alpha-trehalose 6-phosphate + UDP + H(+)</text>
        <dbReference type="Rhea" id="RHEA:18889"/>
        <dbReference type="ChEBI" id="CHEBI:15378"/>
        <dbReference type="ChEBI" id="CHEBI:58223"/>
        <dbReference type="ChEBI" id="CHEBI:58429"/>
        <dbReference type="ChEBI" id="CHEBI:58885"/>
        <dbReference type="ChEBI" id="CHEBI:61548"/>
        <dbReference type="EC" id="2.4.1.15"/>
    </reaction>
</comment>
<dbReference type="GO" id="GO:0003825">
    <property type="term" value="F:alpha,alpha-trehalose-phosphate synthase (UDP-forming) activity"/>
    <property type="evidence" value="ECO:0007669"/>
    <property type="project" value="UniProtKB-EC"/>
</dbReference>
<gene>
    <name evidence="8" type="ORF">SAY87_004205</name>
</gene>
<keyword evidence="6" id="KW-0808">Transferase</keyword>
<evidence type="ECO:0000256" key="3">
    <source>
        <dbReference type="ARBA" id="ARBA00012538"/>
    </source>
</evidence>
<dbReference type="CDD" id="cd03788">
    <property type="entry name" value="GT20_TPS"/>
    <property type="match status" value="1"/>
</dbReference>
<dbReference type="FunFam" id="3.40.50.2000:FF:000017">
    <property type="entry name" value="alpha,alpha-trehalose-phosphate synthase [UDP-forming] 6"/>
    <property type="match status" value="1"/>
</dbReference>
<accession>A0AAN7PLU0</accession>
<dbReference type="EC" id="2.4.1.15" evidence="3"/>
<keyword evidence="9" id="KW-1185">Reference proteome</keyword>
<dbReference type="Proteomes" id="UP001345219">
    <property type="component" value="Chromosome 4"/>
</dbReference>
<dbReference type="NCBIfam" id="TIGR01484">
    <property type="entry name" value="HAD-SF-IIB"/>
    <property type="match status" value="1"/>
</dbReference>
<dbReference type="NCBIfam" id="TIGR00685">
    <property type="entry name" value="T6PP"/>
    <property type="match status" value="1"/>
</dbReference>
<protein>
    <recommendedName>
        <fullName evidence="3">alpha,alpha-trehalose-phosphate synthase (UDP-forming)</fullName>
        <ecNumber evidence="3">2.4.1.15</ecNumber>
    </recommendedName>
</protein>
<dbReference type="InterPro" id="IPR036412">
    <property type="entry name" value="HAD-like_sf"/>
</dbReference>
<keyword evidence="4" id="KW-0597">Phosphoprotein</keyword>
<dbReference type="GO" id="GO:0004805">
    <property type="term" value="F:trehalose-phosphatase activity"/>
    <property type="evidence" value="ECO:0007669"/>
    <property type="project" value="TreeGrafter"/>
</dbReference>
<evidence type="ECO:0000256" key="2">
    <source>
        <dbReference type="ARBA" id="ARBA00006330"/>
    </source>
</evidence>
<dbReference type="FunFam" id="3.40.50.1000:FF:000054">
    <property type="entry name" value="alpha,alpha-trehalose-phosphate synthase [UDP-forming] 6"/>
    <property type="match status" value="1"/>
</dbReference>
<dbReference type="InterPro" id="IPR003337">
    <property type="entry name" value="Trehalose_PPase"/>
</dbReference>
<name>A0AAN7PLU0_9MYRT</name>
<dbReference type="CDD" id="cd01627">
    <property type="entry name" value="HAD_TPP"/>
    <property type="match status" value="1"/>
</dbReference>
<dbReference type="InterPro" id="IPR023214">
    <property type="entry name" value="HAD_sf"/>
</dbReference>
<dbReference type="GO" id="GO:0005992">
    <property type="term" value="P:trehalose biosynthetic process"/>
    <property type="evidence" value="ECO:0007669"/>
    <property type="project" value="InterPro"/>
</dbReference>
<evidence type="ECO:0000256" key="1">
    <source>
        <dbReference type="ARBA" id="ARBA00005409"/>
    </source>
</evidence>
<dbReference type="Pfam" id="PF00982">
    <property type="entry name" value="Glyco_transf_20"/>
    <property type="match status" value="1"/>
</dbReference>
<reference evidence="8 9" key="1">
    <citation type="journal article" date="2023" name="Hortic Res">
        <title>Pangenome of water caltrop reveals structural variations and asymmetric subgenome divergence after allopolyploidization.</title>
        <authorList>
            <person name="Zhang X."/>
            <person name="Chen Y."/>
            <person name="Wang L."/>
            <person name="Yuan Y."/>
            <person name="Fang M."/>
            <person name="Shi L."/>
            <person name="Lu R."/>
            <person name="Comes H.P."/>
            <person name="Ma Y."/>
            <person name="Chen Y."/>
            <person name="Huang G."/>
            <person name="Zhou Y."/>
            <person name="Zheng Z."/>
            <person name="Qiu Y."/>
        </authorList>
    </citation>
    <scope>NUCLEOTIDE SEQUENCE [LARGE SCALE GENOMIC DNA]</scope>
    <source>
        <tissue evidence="8">Roots</tissue>
    </source>
</reference>
<proteinExistence type="inferred from homology"/>
<dbReference type="AlphaFoldDB" id="A0AAN7PLU0"/>
<dbReference type="PANTHER" id="PTHR10788:SF55">
    <property type="entry name" value="ALPHA,ALPHA-TREHALOSE-PHOSPHATE SYNTHASE [UDP-FORMING] 10-RELATED"/>
    <property type="match status" value="1"/>
</dbReference>
<dbReference type="Pfam" id="PF02358">
    <property type="entry name" value="Trehalose_PPase"/>
    <property type="match status" value="1"/>
</dbReference>
<keyword evidence="5" id="KW-0328">Glycosyltransferase</keyword>
<evidence type="ECO:0000313" key="8">
    <source>
        <dbReference type="EMBL" id="KAK4750723.1"/>
    </source>
</evidence>
<dbReference type="InterPro" id="IPR001830">
    <property type="entry name" value="Glyco_trans_20"/>
</dbReference>
<evidence type="ECO:0000313" key="9">
    <source>
        <dbReference type="Proteomes" id="UP001345219"/>
    </source>
</evidence>
<dbReference type="FunFam" id="3.40.50.1000:FF:000052">
    <property type="entry name" value="Alpha,alpha-trehalose-phosphate synthase [UDP-forming] 6"/>
    <property type="match status" value="1"/>
</dbReference>
<comment type="similarity">
    <text evidence="2">In the C-terminal section; belongs to the trehalose phosphatase family.</text>
</comment>
<comment type="caution">
    <text evidence="8">The sequence shown here is derived from an EMBL/GenBank/DDBJ whole genome shotgun (WGS) entry which is preliminary data.</text>
</comment>
<dbReference type="Gene3D" id="3.40.50.2000">
    <property type="entry name" value="Glycogen Phosphorylase B"/>
    <property type="match status" value="2"/>
</dbReference>
<dbReference type="SUPFAM" id="SSF53756">
    <property type="entry name" value="UDP-Glycosyltransferase/glycogen phosphorylase"/>
    <property type="match status" value="1"/>
</dbReference>
<dbReference type="FunFam" id="3.30.70.1020:FF:000002">
    <property type="entry name" value="Trehalose-6-phosphate synthase 2"/>
    <property type="match status" value="1"/>
</dbReference>
<evidence type="ECO:0000256" key="7">
    <source>
        <dbReference type="ARBA" id="ARBA00048039"/>
    </source>
</evidence>
<dbReference type="EMBL" id="JAXIOK010000017">
    <property type="protein sequence ID" value="KAK4750723.1"/>
    <property type="molecule type" value="Genomic_DNA"/>
</dbReference>
<evidence type="ECO:0000256" key="6">
    <source>
        <dbReference type="ARBA" id="ARBA00022679"/>
    </source>
</evidence>
<sequence>MMLSRSCISLLDLGSGDMLSFPQTPRSLPRVITAPGIISEAEDGGMNRNQVSPAPESQGKKIMVANFLPLHARKDHGSGNWHFSLDEESLLLQMEDGISPDSDVVYVGSLKVDVPAVEQEEVAQELLENFKCVPTFLPPELHKKYYHGFCKQYLWPLFHYMLPMCPQYGNRFDRSHWQAYVSANKIYADKVMEVINPETDFVWLHDYHLMVSPTFLRRRFKRIKLGFFLHSPFPSSEIYRTLPVREEILKALLNTDLVGFHTYDYARHFLSCCSRMLGLSYESKWGYLGLDYFGRTVNIKILPVGIHMGRLESALNHPLSCSKAKEVQEKFRGKKIILGVDDMDIFKGISLKLLAMEQLLLQHPELRGCVVLVQIMNPARSSGKDVEEARTETYAATQRINETFGFSGYEPVVLIDRPMELFEKTAYYTLAECCIVNAVRDGMNLIPYKYIVCRHGTSKMNQALGISSDSCRTSTLVVSEFIGCSPSLSGAIRVNPWDIEGVADALNLAISMPTMEKQARHEKHYRYVSSHGIAYWARSFLQDFERSCKDHNSKRLWGVGFGLGFRILSLSPSFRKLNMENITSVYKLVNRRAIFLDYDGTLVPQSSISKIPSHEVVSLLNSLCGDPNNTVFIISGRDRSSLSDWFQDCSNLGIAAEHGYFVRWNSWSEWETGHLNEDFDWKKIAEPVMQVYTETTDGSYVEPKESALVWHYRDADPDFGSFQAIELLDHLESVLANEPVAVKKGQHIVEVKPQGVNKGLAAEKILYKLVNDGKSPEFVLCIGDDKSDEGMFESISNLASTPSFASAAPEVFACTVGQKPSKARYYLDDTSEVMTLLRRLASASGSKPPKQLV</sequence>
<evidence type="ECO:0000256" key="5">
    <source>
        <dbReference type="ARBA" id="ARBA00022676"/>
    </source>
</evidence>
<organism evidence="8 9">
    <name type="scientific">Trapa incisa</name>
    <dbReference type="NCBI Taxonomy" id="236973"/>
    <lineage>
        <taxon>Eukaryota</taxon>
        <taxon>Viridiplantae</taxon>
        <taxon>Streptophyta</taxon>
        <taxon>Embryophyta</taxon>
        <taxon>Tracheophyta</taxon>
        <taxon>Spermatophyta</taxon>
        <taxon>Magnoliopsida</taxon>
        <taxon>eudicotyledons</taxon>
        <taxon>Gunneridae</taxon>
        <taxon>Pentapetalae</taxon>
        <taxon>rosids</taxon>
        <taxon>malvids</taxon>
        <taxon>Myrtales</taxon>
        <taxon>Lythraceae</taxon>
        <taxon>Trapa</taxon>
    </lineage>
</organism>